<evidence type="ECO:0000256" key="1">
    <source>
        <dbReference type="SAM" id="MobiDB-lite"/>
    </source>
</evidence>
<dbReference type="Pfam" id="PF25932">
    <property type="entry name" value="DUF7977"/>
    <property type="match status" value="1"/>
</dbReference>
<feature type="transmembrane region" description="Helical" evidence="2">
    <location>
        <begin position="93"/>
        <end position="115"/>
    </location>
</feature>
<dbReference type="OrthoDB" id="205781at2157"/>
<name>A0A3R7HJ65_9EURY</name>
<proteinExistence type="predicted"/>
<sequence>MTSSDDGGYVHDPGAFDEDGERREPAGTADTDAAAGERAPDADRDDWVEDPIHPGMVDREFDWRGWTLVGVIVFAFLIAPATIILLPPSNYRFALLILPLAPAVLLALTAVWATVRP</sequence>
<reference evidence="3 4" key="1">
    <citation type="submission" date="2018-09" db="EMBL/GenBank/DDBJ databases">
        <title>Genomic Encyclopedia of Archaeal and Bacterial Type Strains, Phase II (KMG-II): from individual species to whole genera.</title>
        <authorList>
            <person name="Goeker M."/>
        </authorList>
    </citation>
    <scope>NUCLEOTIDE SEQUENCE [LARGE SCALE GENOMIC DNA]</scope>
    <source>
        <strain evidence="3 4">DSM 13151</strain>
    </source>
</reference>
<evidence type="ECO:0000313" key="3">
    <source>
        <dbReference type="EMBL" id="RKD95730.1"/>
    </source>
</evidence>
<accession>A0A3R7HJ65</accession>
<feature type="transmembrane region" description="Helical" evidence="2">
    <location>
        <begin position="66"/>
        <end position="86"/>
    </location>
</feature>
<comment type="caution">
    <text evidence="3">The sequence shown here is derived from an EMBL/GenBank/DDBJ whole genome shotgun (WGS) entry which is preliminary data.</text>
</comment>
<dbReference type="AlphaFoldDB" id="A0A3R7HJ65"/>
<evidence type="ECO:0000256" key="2">
    <source>
        <dbReference type="SAM" id="Phobius"/>
    </source>
</evidence>
<organism evidence="3 4">
    <name type="scientific">Halopiger aswanensis</name>
    <dbReference type="NCBI Taxonomy" id="148449"/>
    <lineage>
        <taxon>Archaea</taxon>
        <taxon>Methanobacteriati</taxon>
        <taxon>Methanobacteriota</taxon>
        <taxon>Stenosarchaea group</taxon>
        <taxon>Halobacteria</taxon>
        <taxon>Halobacteriales</taxon>
        <taxon>Natrialbaceae</taxon>
        <taxon>Halopiger</taxon>
    </lineage>
</organism>
<keyword evidence="2" id="KW-0812">Transmembrane</keyword>
<feature type="region of interest" description="Disordered" evidence="1">
    <location>
        <begin position="1"/>
        <end position="50"/>
    </location>
</feature>
<protein>
    <submittedName>
        <fullName evidence="3">Uncharacterized protein</fullName>
    </submittedName>
</protein>
<keyword evidence="2" id="KW-0472">Membrane</keyword>
<keyword evidence="2" id="KW-1133">Transmembrane helix</keyword>
<evidence type="ECO:0000313" key="4">
    <source>
        <dbReference type="Proteomes" id="UP000283805"/>
    </source>
</evidence>
<gene>
    <name evidence="3" type="ORF">ATJ93_2592</name>
</gene>
<dbReference type="InterPro" id="IPR058283">
    <property type="entry name" value="DUF7977"/>
</dbReference>
<feature type="compositionally biased region" description="Low complexity" evidence="1">
    <location>
        <begin position="26"/>
        <end position="37"/>
    </location>
</feature>
<dbReference type="RefSeq" id="WP_120244968.1">
    <property type="nucleotide sequence ID" value="NZ_RAPO01000002.1"/>
</dbReference>
<keyword evidence="4" id="KW-1185">Reference proteome</keyword>
<dbReference type="EMBL" id="RAPO01000002">
    <property type="protein sequence ID" value="RKD95730.1"/>
    <property type="molecule type" value="Genomic_DNA"/>
</dbReference>
<dbReference type="Proteomes" id="UP000283805">
    <property type="component" value="Unassembled WGS sequence"/>
</dbReference>